<feature type="transmembrane region" description="Helical" evidence="2">
    <location>
        <begin position="63"/>
        <end position="86"/>
    </location>
</feature>
<evidence type="ECO:0000313" key="5">
    <source>
        <dbReference type="Proteomes" id="UP000016462"/>
    </source>
</evidence>
<evidence type="ECO:0000259" key="3">
    <source>
        <dbReference type="Pfam" id="PF07331"/>
    </source>
</evidence>
<keyword evidence="5" id="KW-1185">Reference proteome</keyword>
<evidence type="ECO:0000256" key="1">
    <source>
        <dbReference type="SAM" id="MobiDB-lite"/>
    </source>
</evidence>
<feature type="transmembrane region" description="Helical" evidence="2">
    <location>
        <begin position="149"/>
        <end position="171"/>
    </location>
</feature>
<dbReference type="RefSeq" id="WP_021009673.1">
    <property type="nucleotide sequence ID" value="NZ_ASHR01000010.1"/>
</dbReference>
<dbReference type="EMBL" id="ASHR01000010">
    <property type="protein sequence ID" value="ERG65076.1"/>
    <property type="molecule type" value="Genomic_DNA"/>
</dbReference>
<feature type="domain" description="DUF1468" evidence="3">
    <location>
        <begin position="34"/>
        <end position="176"/>
    </location>
</feature>
<dbReference type="Proteomes" id="UP000016462">
    <property type="component" value="Unassembled WGS sequence"/>
</dbReference>
<evidence type="ECO:0000256" key="2">
    <source>
        <dbReference type="SAM" id="Phobius"/>
    </source>
</evidence>
<feature type="region of interest" description="Disordered" evidence="1">
    <location>
        <begin position="1"/>
        <end position="25"/>
    </location>
</feature>
<evidence type="ECO:0000313" key="4">
    <source>
        <dbReference type="EMBL" id="ERG65076.1"/>
    </source>
</evidence>
<feature type="transmembrane region" description="Helical" evidence="2">
    <location>
        <begin position="106"/>
        <end position="137"/>
    </location>
</feature>
<reference evidence="4 5" key="1">
    <citation type="journal article" date="2013" name="Genome Announc.">
        <title>First draft genome sequence from a member of the genus agrococcus, isolated from modern microbialites.</title>
        <authorList>
            <person name="White R.A.III."/>
            <person name="Grassa C.J."/>
            <person name="Suttle C.A."/>
        </authorList>
    </citation>
    <scope>NUCLEOTIDE SEQUENCE [LARGE SCALE GENOMIC DNA]</scope>
    <source>
        <strain evidence="4 5">RW1</strain>
    </source>
</reference>
<comment type="caution">
    <text evidence="4">The sequence shown here is derived from an EMBL/GenBank/DDBJ whole genome shotgun (WGS) entry which is preliminary data.</text>
</comment>
<dbReference type="OrthoDB" id="5119225at2"/>
<keyword evidence="2" id="KW-0472">Membrane</keyword>
<dbReference type="Pfam" id="PF07331">
    <property type="entry name" value="TctB"/>
    <property type="match status" value="1"/>
</dbReference>
<name>U1MT01_9MICO</name>
<accession>U1MT01</accession>
<feature type="transmembrane region" description="Helical" evidence="2">
    <location>
        <begin position="32"/>
        <end position="51"/>
    </location>
</feature>
<sequence length="184" mass="18722">MTTDTPLASEPVASATASGASPVRSPRRWPELLLAAAVIAIGAITIIDGMGQPVSRSASGLGAGQFPIIVGTVTAALGAVLLVQVLRGRLGHPDAAEGDLDVATLHWWQLALSAGAMVGFALTVDVLGYPIAAALTFFAVAVATGARRWLVTSAIAVVLSLGIFYLFTLALRIQLPAGVLTGIL</sequence>
<organism evidence="4 5">
    <name type="scientific">Agrococcus pavilionensis RW1</name>
    <dbReference type="NCBI Taxonomy" id="1330458"/>
    <lineage>
        <taxon>Bacteria</taxon>
        <taxon>Bacillati</taxon>
        <taxon>Actinomycetota</taxon>
        <taxon>Actinomycetes</taxon>
        <taxon>Micrococcales</taxon>
        <taxon>Microbacteriaceae</taxon>
        <taxon>Agrococcus</taxon>
    </lineage>
</organism>
<proteinExistence type="predicted"/>
<keyword evidence="2" id="KW-0812">Transmembrane</keyword>
<dbReference type="InterPro" id="IPR009936">
    <property type="entry name" value="DUF1468"/>
</dbReference>
<protein>
    <recommendedName>
        <fullName evidence="3">DUF1468 domain-containing protein</fullName>
    </recommendedName>
</protein>
<dbReference type="AlphaFoldDB" id="U1MT01"/>
<gene>
    <name evidence="4" type="ORF">L332_11575</name>
</gene>
<keyword evidence="2" id="KW-1133">Transmembrane helix</keyword>